<sequence>MYACIGSCYAWPDLWDCVCDVAWPRRGALDSITGLAVKIDLVITSTLHAIEDRMVPHVSDKSRHYTSD</sequence>
<evidence type="ECO:0000313" key="1">
    <source>
        <dbReference type="EMBL" id="KCW90842.1"/>
    </source>
</evidence>
<dbReference type="AlphaFoldDB" id="A0A059DKC1"/>
<proteinExistence type="predicted"/>
<gene>
    <name evidence="1" type="ORF">EUGRSUZ_A02897</name>
</gene>
<organism evidence="1">
    <name type="scientific">Eucalyptus grandis</name>
    <name type="common">Flooded gum</name>
    <dbReference type="NCBI Taxonomy" id="71139"/>
    <lineage>
        <taxon>Eukaryota</taxon>
        <taxon>Viridiplantae</taxon>
        <taxon>Streptophyta</taxon>
        <taxon>Embryophyta</taxon>
        <taxon>Tracheophyta</taxon>
        <taxon>Spermatophyta</taxon>
        <taxon>Magnoliopsida</taxon>
        <taxon>eudicotyledons</taxon>
        <taxon>Gunneridae</taxon>
        <taxon>Pentapetalae</taxon>
        <taxon>rosids</taxon>
        <taxon>malvids</taxon>
        <taxon>Myrtales</taxon>
        <taxon>Myrtaceae</taxon>
        <taxon>Myrtoideae</taxon>
        <taxon>Eucalypteae</taxon>
        <taxon>Eucalyptus</taxon>
    </lineage>
</organism>
<name>A0A059DKC1_EUCGR</name>
<dbReference type="Gramene" id="KCW90842">
    <property type="protein sequence ID" value="KCW90842"/>
    <property type="gene ID" value="EUGRSUZ_A02897"/>
</dbReference>
<dbReference type="EMBL" id="KK198753">
    <property type="protein sequence ID" value="KCW90842.1"/>
    <property type="molecule type" value="Genomic_DNA"/>
</dbReference>
<protein>
    <submittedName>
        <fullName evidence="1">Uncharacterized protein</fullName>
    </submittedName>
</protein>
<reference evidence="1" key="1">
    <citation type="submission" date="2013-07" db="EMBL/GenBank/DDBJ databases">
        <title>The genome of Eucalyptus grandis.</title>
        <authorList>
            <person name="Schmutz J."/>
            <person name="Hayes R."/>
            <person name="Myburg A."/>
            <person name="Tuskan G."/>
            <person name="Grattapaglia D."/>
            <person name="Rokhsar D.S."/>
        </authorList>
    </citation>
    <scope>NUCLEOTIDE SEQUENCE</scope>
    <source>
        <tissue evidence="1">Leaf extractions</tissue>
    </source>
</reference>
<dbReference type="InParanoid" id="A0A059DKC1"/>
<accession>A0A059DKC1</accession>